<reference evidence="2 3" key="1">
    <citation type="journal article" date="2019" name="Int. J. Syst. Evol. Microbiol.">
        <title>The Global Catalogue of Microorganisms (GCM) 10K type strain sequencing project: providing services to taxonomists for standard genome sequencing and annotation.</title>
        <authorList>
            <consortium name="The Broad Institute Genomics Platform"/>
            <consortium name="The Broad Institute Genome Sequencing Center for Infectious Disease"/>
            <person name="Wu L."/>
            <person name="Ma J."/>
        </authorList>
    </citation>
    <scope>NUCLEOTIDE SEQUENCE [LARGE SCALE GENOMIC DNA]</scope>
    <source>
        <strain evidence="2 3">JCM 13250</strain>
    </source>
</reference>
<evidence type="ECO:0000313" key="2">
    <source>
        <dbReference type="EMBL" id="GAA1829604.1"/>
    </source>
</evidence>
<comment type="caution">
    <text evidence="2">The sequence shown here is derived from an EMBL/GenBank/DDBJ whole genome shotgun (WGS) entry which is preliminary data.</text>
</comment>
<feature type="region of interest" description="Disordered" evidence="1">
    <location>
        <begin position="601"/>
        <end position="650"/>
    </location>
</feature>
<dbReference type="SUPFAM" id="SSF48452">
    <property type="entry name" value="TPR-like"/>
    <property type="match status" value="1"/>
</dbReference>
<evidence type="ECO:0000256" key="1">
    <source>
        <dbReference type="SAM" id="MobiDB-lite"/>
    </source>
</evidence>
<dbReference type="Gene3D" id="1.25.40.10">
    <property type="entry name" value="Tetratricopeptide repeat domain"/>
    <property type="match status" value="1"/>
</dbReference>
<evidence type="ECO:0008006" key="4">
    <source>
        <dbReference type="Google" id="ProtNLM"/>
    </source>
</evidence>
<accession>A0ABN2ML10</accession>
<feature type="compositionally biased region" description="Low complexity" evidence="1">
    <location>
        <begin position="613"/>
        <end position="628"/>
    </location>
</feature>
<gene>
    <name evidence="2" type="ORF">GCM10009682_55610</name>
</gene>
<proteinExistence type="predicted"/>
<dbReference type="SUPFAM" id="SSF52540">
    <property type="entry name" value="P-loop containing nucleoside triphosphate hydrolases"/>
    <property type="match status" value="1"/>
</dbReference>
<dbReference type="EMBL" id="BAAALT010000256">
    <property type="protein sequence ID" value="GAA1829604.1"/>
    <property type="molecule type" value="Genomic_DNA"/>
</dbReference>
<dbReference type="InterPro" id="IPR011990">
    <property type="entry name" value="TPR-like_helical_dom_sf"/>
</dbReference>
<sequence length="650" mass="69155">MPAMGRARVDSSVAAIEAARSLADPYEKALTAMATWAVTGDRPLWLLNGGPGMGKTSFAGQVAERVAAHGIQVGWAPPGRAVQAVQTVVASGRPGVVIVDDAETRADVGDLLALLAGGGQPLPVRVVVVARDFGAWWTRQLHRLTSQEQEALSARRTLIGKRGEAGPARLDLVLRTDSRRAESSPMATLTSADPVSGAVLLRMAALVVALPTRVGQLKPLALRAAVRDLFSDDEGYWRRAANEVSQAGASQPALRSALACSAVARVDGIADAATVLRRVPMLAVSAADRLARLAVWWHGLYDRPGTGTPARSPRLPGWLADQVPQPGAVDSSGLSWTVAAFETERKVTETLAELTRDVHRDIWPRRVPGIEEEQPDQAELARNLERSVSAKAPVDEALAWLTQESDLGEDDMAALSEAMFQPAKSLPRTAVVLLNRLLDGDNDAHDQAALQLELGARLSELGMWDDARQVTEESVARLRVMADLDRPAHLADLATGVLNLGSCVAQLGRHDEALNITYEAVGLYRELTASRRDEHLHSLARALTNLSSCLSRVGRRPAALGAAGQAVAIYRELASNNPRAYSRELAIAEHNWNVCRDALGQPVAGRQPEPRQASIGPAAPAGSTGASPFIPNQYSAPGTDRPAIGAPPTA</sequence>
<name>A0ABN2ML10_9ACTN</name>
<evidence type="ECO:0000313" key="3">
    <source>
        <dbReference type="Proteomes" id="UP001500218"/>
    </source>
</evidence>
<organism evidence="2 3">
    <name type="scientific">Luedemannella flava</name>
    <dbReference type="NCBI Taxonomy" id="349316"/>
    <lineage>
        <taxon>Bacteria</taxon>
        <taxon>Bacillati</taxon>
        <taxon>Actinomycetota</taxon>
        <taxon>Actinomycetes</taxon>
        <taxon>Micromonosporales</taxon>
        <taxon>Micromonosporaceae</taxon>
        <taxon>Luedemannella</taxon>
    </lineage>
</organism>
<keyword evidence="3" id="KW-1185">Reference proteome</keyword>
<dbReference type="InterPro" id="IPR027417">
    <property type="entry name" value="P-loop_NTPase"/>
</dbReference>
<protein>
    <recommendedName>
        <fullName evidence="4">Tetratricopeptide repeat protein</fullName>
    </recommendedName>
</protein>
<dbReference type="CDD" id="cd01120">
    <property type="entry name" value="RecA-like_superfamily"/>
    <property type="match status" value="1"/>
</dbReference>
<dbReference type="Proteomes" id="UP001500218">
    <property type="component" value="Unassembled WGS sequence"/>
</dbReference>